<dbReference type="Pfam" id="PF00762">
    <property type="entry name" value="Ferrochelatase"/>
    <property type="match status" value="1"/>
</dbReference>
<comment type="pathway">
    <text evidence="9 10">Porphyrin-containing compound metabolism; protoheme biosynthesis; protoheme from protoporphyrin-IX: step 1/1.</text>
</comment>
<keyword evidence="6 9" id="KW-0456">Lyase</keyword>
<comment type="catalytic activity">
    <reaction evidence="8">
        <text>Fe-coproporphyrin III + 2 H(+) = coproporphyrin III + Fe(2+)</text>
        <dbReference type="Rhea" id="RHEA:49572"/>
        <dbReference type="ChEBI" id="CHEBI:15378"/>
        <dbReference type="ChEBI" id="CHEBI:29033"/>
        <dbReference type="ChEBI" id="CHEBI:68438"/>
        <dbReference type="ChEBI" id="CHEBI:131725"/>
        <dbReference type="EC" id="4.99.1.9"/>
    </reaction>
    <physiologicalReaction direction="right-to-left" evidence="8">
        <dbReference type="Rhea" id="RHEA:49574"/>
    </physiologicalReaction>
</comment>
<comment type="similarity">
    <text evidence="1 9 10">Belongs to the ferrochelatase family.</text>
</comment>
<dbReference type="InterPro" id="IPR001015">
    <property type="entry name" value="Ferrochelatase"/>
</dbReference>
<keyword evidence="7 9" id="KW-0627">Porphyrin biosynthesis</keyword>
<dbReference type="GO" id="GO:0005737">
    <property type="term" value="C:cytoplasm"/>
    <property type="evidence" value="ECO:0007669"/>
    <property type="project" value="UniProtKB-SubCell"/>
</dbReference>
<evidence type="ECO:0000256" key="10">
    <source>
        <dbReference type="RuleBase" id="RU000607"/>
    </source>
</evidence>
<evidence type="ECO:0000256" key="3">
    <source>
        <dbReference type="ARBA" id="ARBA00022723"/>
    </source>
</evidence>
<evidence type="ECO:0000256" key="9">
    <source>
        <dbReference type="HAMAP-Rule" id="MF_00323"/>
    </source>
</evidence>
<feature type="binding site" evidence="9">
    <location>
        <position position="202"/>
    </location>
    <ligand>
        <name>Fe(2+)</name>
        <dbReference type="ChEBI" id="CHEBI:29033"/>
    </ligand>
</feature>
<dbReference type="InterPro" id="IPR033644">
    <property type="entry name" value="Ferrochelatase_C"/>
</dbReference>
<dbReference type="UniPathway" id="UPA00252">
    <property type="reaction ID" value="UER00325"/>
</dbReference>
<sequence length="331" mass="37057">MSASIGILLVNLGSPDAATPDAVKRYLKEFLSDKRVVNLPAILWQPILHGIILRTRPAKVALKYQTIWRGEHHADGAPLKRITAEQAARLAAEMPHKVYWAMRYQSPSIESAIEQMHRDGIRHFVLLPMYPQYSTTTTLSVVDEVERSLKAYSGQNIKLTTITDYYAHPSYVKALAESVRSHWAKVGVPNWLAGDKLMVSFHGIPKVLVDKGDPYQRQCQATFDALIAELGIDQQQAHIVYQSRFGAQKWLEPYASPTLKALAQAGTKRIDILCPGFAADCLETLEEVQHELAEEFMSEGGQTYHYIPCLNEHTKHLEQVLTSVIDGVIGT</sequence>
<dbReference type="InterPro" id="IPR033659">
    <property type="entry name" value="Ferrochelatase_N"/>
</dbReference>
<dbReference type="FunFam" id="3.40.50.1400:FF:000002">
    <property type="entry name" value="Ferrochelatase"/>
    <property type="match status" value="1"/>
</dbReference>
<keyword evidence="4 9" id="KW-0408">Iron</keyword>
<dbReference type="GO" id="GO:0046872">
    <property type="term" value="F:metal ion binding"/>
    <property type="evidence" value="ECO:0007669"/>
    <property type="project" value="UniProtKB-KW"/>
</dbReference>
<dbReference type="HAMAP" id="MF_00323">
    <property type="entry name" value="Ferrochelatase"/>
    <property type="match status" value="1"/>
</dbReference>
<name>A0A8J3CP25_9BURK</name>
<comment type="subcellular location">
    <subcellularLocation>
        <location evidence="9 10">Cytoplasm</location>
    </subcellularLocation>
</comment>
<evidence type="ECO:0000256" key="8">
    <source>
        <dbReference type="ARBA" id="ARBA00024536"/>
    </source>
</evidence>
<feature type="binding site" evidence="9">
    <location>
        <position position="283"/>
    </location>
    <ligand>
        <name>Fe(2+)</name>
        <dbReference type="ChEBI" id="CHEBI:29033"/>
    </ligand>
</feature>
<reference evidence="11" key="1">
    <citation type="journal article" date="2014" name="Int. J. Syst. Evol. Microbiol.">
        <title>Complete genome sequence of Corynebacterium casei LMG S-19264T (=DSM 44701T), isolated from a smear-ripened cheese.</title>
        <authorList>
            <consortium name="US DOE Joint Genome Institute (JGI-PGF)"/>
            <person name="Walter F."/>
            <person name="Albersmeier A."/>
            <person name="Kalinowski J."/>
            <person name="Ruckert C."/>
        </authorList>
    </citation>
    <scope>NUCLEOTIDE SEQUENCE</scope>
    <source>
        <strain evidence="11">KCTC 32501</strain>
    </source>
</reference>
<dbReference type="AlphaFoldDB" id="A0A8J3CP25"/>
<keyword evidence="2 9" id="KW-0963">Cytoplasm</keyword>
<keyword evidence="12" id="KW-1185">Reference proteome</keyword>
<dbReference type="CDD" id="cd00419">
    <property type="entry name" value="Ferrochelatase_C"/>
    <property type="match status" value="1"/>
</dbReference>
<evidence type="ECO:0000313" key="11">
    <source>
        <dbReference type="EMBL" id="GHA78586.1"/>
    </source>
</evidence>
<evidence type="ECO:0000256" key="4">
    <source>
        <dbReference type="ARBA" id="ARBA00023004"/>
    </source>
</evidence>
<comment type="function">
    <text evidence="9 10">Catalyzes the ferrous insertion into protoporphyrin IX.</text>
</comment>
<dbReference type="RefSeq" id="WP_189493790.1">
    <property type="nucleotide sequence ID" value="NZ_BMZG01000012.1"/>
</dbReference>
<evidence type="ECO:0000256" key="1">
    <source>
        <dbReference type="ARBA" id="ARBA00007718"/>
    </source>
</evidence>
<reference evidence="11" key="2">
    <citation type="submission" date="2020-09" db="EMBL/GenBank/DDBJ databases">
        <authorList>
            <person name="Sun Q."/>
            <person name="Kim S."/>
        </authorList>
    </citation>
    <scope>NUCLEOTIDE SEQUENCE</scope>
    <source>
        <strain evidence="11">KCTC 32501</strain>
    </source>
</reference>
<keyword evidence="3 9" id="KW-0479">Metal-binding</keyword>
<comment type="catalytic activity">
    <reaction evidence="9 10">
        <text>heme b + 2 H(+) = protoporphyrin IX + Fe(2+)</text>
        <dbReference type="Rhea" id="RHEA:22584"/>
        <dbReference type="ChEBI" id="CHEBI:15378"/>
        <dbReference type="ChEBI" id="CHEBI:29033"/>
        <dbReference type="ChEBI" id="CHEBI:57306"/>
        <dbReference type="ChEBI" id="CHEBI:60344"/>
        <dbReference type="EC" id="4.98.1.1"/>
    </reaction>
</comment>
<dbReference type="PANTHER" id="PTHR11108">
    <property type="entry name" value="FERROCHELATASE"/>
    <property type="match status" value="1"/>
</dbReference>
<dbReference type="SUPFAM" id="SSF53800">
    <property type="entry name" value="Chelatase"/>
    <property type="match status" value="1"/>
</dbReference>
<dbReference type="GO" id="GO:0004325">
    <property type="term" value="F:ferrochelatase activity"/>
    <property type="evidence" value="ECO:0007669"/>
    <property type="project" value="UniProtKB-UniRule"/>
</dbReference>
<dbReference type="Gene3D" id="3.40.50.1400">
    <property type="match status" value="2"/>
</dbReference>
<comment type="caution">
    <text evidence="11">The sequence shown here is derived from an EMBL/GenBank/DDBJ whole genome shotgun (WGS) entry which is preliminary data.</text>
</comment>
<evidence type="ECO:0000256" key="2">
    <source>
        <dbReference type="ARBA" id="ARBA00022490"/>
    </source>
</evidence>
<keyword evidence="5 9" id="KW-0350">Heme biosynthesis</keyword>
<protein>
    <recommendedName>
        <fullName evidence="9 10">Ferrochelatase</fullName>
        <ecNumber evidence="9 10">4.98.1.1</ecNumber>
    </recommendedName>
    <alternativeName>
        <fullName evidence="9">Heme synthase</fullName>
    </alternativeName>
    <alternativeName>
        <fullName evidence="9">Protoheme ferro-lyase</fullName>
    </alternativeName>
</protein>
<organism evidence="11 12">
    <name type="scientific">Formosimonas limnophila</name>
    <dbReference type="NCBI Taxonomy" id="1384487"/>
    <lineage>
        <taxon>Bacteria</taxon>
        <taxon>Pseudomonadati</taxon>
        <taxon>Pseudomonadota</taxon>
        <taxon>Betaproteobacteria</taxon>
        <taxon>Burkholderiales</taxon>
        <taxon>Burkholderiaceae</taxon>
        <taxon>Formosimonas</taxon>
    </lineage>
</organism>
<dbReference type="PROSITE" id="PS00534">
    <property type="entry name" value="FERROCHELATASE"/>
    <property type="match status" value="1"/>
</dbReference>
<evidence type="ECO:0000256" key="6">
    <source>
        <dbReference type="ARBA" id="ARBA00023239"/>
    </source>
</evidence>
<dbReference type="NCBIfam" id="TIGR00109">
    <property type="entry name" value="hemH"/>
    <property type="match status" value="1"/>
</dbReference>
<dbReference type="InterPro" id="IPR019772">
    <property type="entry name" value="Ferrochelatase_AS"/>
</dbReference>
<dbReference type="Proteomes" id="UP000614287">
    <property type="component" value="Unassembled WGS sequence"/>
</dbReference>
<evidence type="ECO:0000313" key="12">
    <source>
        <dbReference type="Proteomes" id="UP000614287"/>
    </source>
</evidence>
<dbReference type="EC" id="4.98.1.1" evidence="9 10"/>
<dbReference type="PANTHER" id="PTHR11108:SF1">
    <property type="entry name" value="FERROCHELATASE, MITOCHONDRIAL"/>
    <property type="match status" value="1"/>
</dbReference>
<dbReference type="CDD" id="cd03411">
    <property type="entry name" value="Ferrochelatase_N"/>
    <property type="match status" value="1"/>
</dbReference>
<proteinExistence type="inferred from homology"/>
<gene>
    <name evidence="9 11" type="primary">hemH</name>
    <name evidence="11" type="ORF">GCM10009007_19610</name>
</gene>
<dbReference type="GO" id="GO:0006783">
    <property type="term" value="P:heme biosynthetic process"/>
    <property type="evidence" value="ECO:0007669"/>
    <property type="project" value="UniProtKB-UniRule"/>
</dbReference>
<evidence type="ECO:0000256" key="5">
    <source>
        <dbReference type="ARBA" id="ARBA00023133"/>
    </source>
</evidence>
<evidence type="ECO:0000256" key="7">
    <source>
        <dbReference type="ARBA" id="ARBA00023244"/>
    </source>
</evidence>
<accession>A0A8J3CP25</accession>
<dbReference type="EMBL" id="BMZG01000012">
    <property type="protein sequence ID" value="GHA78586.1"/>
    <property type="molecule type" value="Genomic_DNA"/>
</dbReference>